<name>A0ABT2YVF9_9GAMM</name>
<evidence type="ECO:0000313" key="6">
    <source>
        <dbReference type="EMBL" id="MCV2403885.1"/>
    </source>
</evidence>
<feature type="transmembrane region" description="Helical" evidence="5">
    <location>
        <begin position="6"/>
        <end position="27"/>
    </location>
</feature>
<comment type="caution">
    <text evidence="6">The sequence shown here is derived from an EMBL/GenBank/DDBJ whole genome shotgun (WGS) entry which is preliminary data.</text>
</comment>
<keyword evidence="2 5" id="KW-0812">Transmembrane</keyword>
<evidence type="ECO:0000256" key="5">
    <source>
        <dbReference type="SAM" id="Phobius"/>
    </source>
</evidence>
<evidence type="ECO:0000256" key="1">
    <source>
        <dbReference type="ARBA" id="ARBA00004141"/>
    </source>
</evidence>
<feature type="transmembrane region" description="Helical" evidence="5">
    <location>
        <begin position="99"/>
        <end position="120"/>
    </location>
</feature>
<feature type="transmembrane region" description="Helical" evidence="5">
    <location>
        <begin position="72"/>
        <end position="92"/>
    </location>
</feature>
<dbReference type="EMBL" id="JAOVZB010000006">
    <property type="protein sequence ID" value="MCV2403885.1"/>
    <property type="molecule type" value="Genomic_DNA"/>
</dbReference>
<evidence type="ECO:0000256" key="3">
    <source>
        <dbReference type="ARBA" id="ARBA00022989"/>
    </source>
</evidence>
<keyword evidence="3 5" id="KW-1133">Transmembrane helix</keyword>
<comment type="subcellular location">
    <subcellularLocation>
        <location evidence="1">Membrane</location>
        <topology evidence="1">Multi-pass membrane protein</topology>
    </subcellularLocation>
</comment>
<gene>
    <name evidence="6" type="ORF">OFY17_13515</name>
</gene>
<keyword evidence="4 5" id="KW-0472">Membrane</keyword>
<evidence type="ECO:0000256" key="4">
    <source>
        <dbReference type="ARBA" id="ARBA00023136"/>
    </source>
</evidence>
<dbReference type="RefSeq" id="WP_263531267.1">
    <property type="nucleotide sequence ID" value="NZ_JAOVZB010000006.1"/>
</dbReference>
<evidence type="ECO:0000256" key="2">
    <source>
        <dbReference type="ARBA" id="ARBA00022692"/>
    </source>
</evidence>
<dbReference type="Proteomes" id="UP001209713">
    <property type="component" value="Unassembled WGS sequence"/>
</dbReference>
<sequence length="121" mass="13696">MSSFILFVVSLELTIFFVLSGSAKIIGVPQFVYQRNLTFFKECGLNQWILLAVGVAELLGAVTLWFPNYLGVLGLLTLCITSAGIVYCRVRFDEWKNGLVAMTTFIFALWVLIDKVVFLWF</sequence>
<protein>
    <submittedName>
        <fullName evidence="6">DoxX family protein</fullName>
    </submittedName>
</protein>
<reference evidence="6 7" key="1">
    <citation type="submission" date="2022-10" db="EMBL/GenBank/DDBJ databases">
        <title>Marinomonas transparenta sp. nov. and Marinomonas sargassi sp. nov., isolated from marine alga (Sargassum natans (L.) Gaillon).</title>
        <authorList>
            <person name="Wang Y."/>
        </authorList>
    </citation>
    <scope>NUCLEOTIDE SEQUENCE [LARGE SCALE GENOMIC DNA]</scope>
    <source>
        <strain evidence="6 7">C2222</strain>
    </source>
</reference>
<keyword evidence="7" id="KW-1185">Reference proteome</keyword>
<dbReference type="InterPro" id="IPR032808">
    <property type="entry name" value="DoxX"/>
</dbReference>
<accession>A0ABT2YVF9</accession>
<organism evidence="6 7">
    <name type="scientific">Marinomonas sargassi</name>
    <dbReference type="NCBI Taxonomy" id="2984494"/>
    <lineage>
        <taxon>Bacteria</taxon>
        <taxon>Pseudomonadati</taxon>
        <taxon>Pseudomonadota</taxon>
        <taxon>Gammaproteobacteria</taxon>
        <taxon>Oceanospirillales</taxon>
        <taxon>Oceanospirillaceae</taxon>
        <taxon>Marinomonas</taxon>
    </lineage>
</organism>
<feature type="transmembrane region" description="Helical" evidence="5">
    <location>
        <begin position="48"/>
        <end position="66"/>
    </location>
</feature>
<evidence type="ECO:0000313" key="7">
    <source>
        <dbReference type="Proteomes" id="UP001209713"/>
    </source>
</evidence>
<dbReference type="Pfam" id="PF13564">
    <property type="entry name" value="DoxX_2"/>
    <property type="match status" value="1"/>
</dbReference>
<proteinExistence type="predicted"/>